<feature type="region of interest" description="Disordered" evidence="1">
    <location>
        <begin position="106"/>
        <end position="143"/>
    </location>
</feature>
<protein>
    <submittedName>
        <fullName evidence="3">Uncharacterized protein</fullName>
    </submittedName>
</protein>
<evidence type="ECO:0000313" key="3">
    <source>
        <dbReference type="EMBL" id="GGO96941.1"/>
    </source>
</evidence>
<dbReference type="RefSeq" id="WP_189134751.1">
    <property type="nucleotide sequence ID" value="NZ_BMMS01000031.1"/>
</dbReference>
<name>A0A917ZW63_9ACTN</name>
<feature type="transmembrane region" description="Helical" evidence="2">
    <location>
        <begin position="42"/>
        <end position="63"/>
    </location>
</feature>
<evidence type="ECO:0000313" key="4">
    <source>
        <dbReference type="Proteomes" id="UP000641932"/>
    </source>
</evidence>
<reference evidence="3" key="2">
    <citation type="submission" date="2020-09" db="EMBL/GenBank/DDBJ databases">
        <authorList>
            <person name="Sun Q."/>
            <person name="Zhou Y."/>
        </authorList>
    </citation>
    <scope>NUCLEOTIDE SEQUENCE</scope>
    <source>
        <strain evidence="3">CGMCC 4.7201</strain>
    </source>
</reference>
<keyword evidence="4" id="KW-1185">Reference proteome</keyword>
<dbReference type="Proteomes" id="UP000641932">
    <property type="component" value="Unassembled WGS sequence"/>
</dbReference>
<accession>A0A917ZW63</accession>
<keyword evidence="2" id="KW-0472">Membrane</keyword>
<proteinExistence type="predicted"/>
<keyword evidence="2" id="KW-1133">Transmembrane helix</keyword>
<sequence>MSVVQEGEALDRAFVNQGQGRGTLWEEERVGRQRMADPVRRSAVRAFLIGAVTLIEVNVAVLGTLGGSWIAAPATLAAVVSTIVATWAVLDVWVTRQVHVQRHGVVSTPSSAARPARGHLGLARRSHEGRATGSPQHLSSRAA</sequence>
<evidence type="ECO:0000256" key="1">
    <source>
        <dbReference type="SAM" id="MobiDB-lite"/>
    </source>
</evidence>
<comment type="caution">
    <text evidence="3">The sequence shown here is derived from an EMBL/GenBank/DDBJ whole genome shotgun (WGS) entry which is preliminary data.</text>
</comment>
<organism evidence="3 4">
    <name type="scientific">Wenjunlia tyrosinilytica</name>
    <dbReference type="NCBI Taxonomy" id="1544741"/>
    <lineage>
        <taxon>Bacteria</taxon>
        <taxon>Bacillati</taxon>
        <taxon>Actinomycetota</taxon>
        <taxon>Actinomycetes</taxon>
        <taxon>Kitasatosporales</taxon>
        <taxon>Streptomycetaceae</taxon>
        <taxon>Wenjunlia</taxon>
    </lineage>
</organism>
<reference evidence="3" key="1">
    <citation type="journal article" date="2014" name="Int. J. Syst. Evol. Microbiol.">
        <title>Complete genome sequence of Corynebacterium casei LMG S-19264T (=DSM 44701T), isolated from a smear-ripened cheese.</title>
        <authorList>
            <consortium name="US DOE Joint Genome Institute (JGI-PGF)"/>
            <person name="Walter F."/>
            <person name="Albersmeier A."/>
            <person name="Kalinowski J."/>
            <person name="Ruckert C."/>
        </authorList>
    </citation>
    <scope>NUCLEOTIDE SEQUENCE</scope>
    <source>
        <strain evidence="3">CGMCC 4.7201</strain>
    </source>
</reference>
<feature type="compositionally biased region" description="Polar residues" evidence="1">
    <location>
        <begin position="133"/>
        <end position="143"/>
    </location>
</feature>
<dbReference type="AlphaFoldDB" id="A0A917ZW63"/>
<keyword evidence="2" id="KW-0812">Transmembrane</keyword>
<feature type="transmembrane region" description="Helical" evidence="2">
    <location>
        <begin position="69"/>
        <end position="94"/>
    </location>
</feature>
<evidence type="ECO:0000256" key="2">
    <source>
        <dbReference type="SAM" id="Phobius"/>
    </source>
</evidence>
<gene>
    <name evidence="3" type="ORF">GCM10012280_57580</name>
</gene>
<dbReference type="EMBL" id="BMMS01000031">
    <property type="protein sequence ID" value="GGO96941.1"/>
    <property type="molecule type" value="Genomic_DNA"/>
</dbReference>